<accession>A0A419STL0</accession>
<dbReference type="InterPro" id="IPR001789">
    <property type="entry name" value="Sig_transdc_resp-reg_receiver"/>
</dbReference>
<dbReference type="SMART" id="SM00448">
    <property type="entry name" value="REC"/>
    <property type="match status" value="1"/>
</dbReference>
<sequence>MIHIYLCEDDNRQLTRWKNTVEKYLLMNSTESQLYCAASSPAELLSIRKKSTVIGLYFLDIDLQSDKNGIELAQEIRKYDPRGYIVFVTTHSEMAVLTFRYKVEAMDFIVKDEIKTLPDRICDCIKNAENNYKTQLNASNRLLSVKVDKTSLIFDQDDIVAITTCEENHKIMIHTKNGVRQMAGSLKELNAILNSTFFQCSRSVIVNLRHVLKYSKEDAVLTMDNKETYNVSIRMMGKLQKALKQI</sequence>
<evidence type="ECO:0000313" key="11">
    <source>
        <dbReference type="Proteomes" id="UP000284277"/>
    </source>
</evidence>
<dbReference type="Proteomes" id="UP000284277">
    <property type="component" value="Unassembled WGS sequence"/>
</dbReference>
<keyword evidence="2" id="KW-0963">Cytoplasm</keyword>
<dbReference type="GO" id="GO:0000156">
    <property type="term" value="F:phosphorelay response regulator activity"/>
    <property type="evidence" value="ECO:0007669"/>
    <property type="project" value="InterPro"/>
</dbReference>
<dbReference type="Pfam" id="PF00072">
    <property type="entry name" value="Response_reg"/>
    <property type="match status" value="1"/>
</dbReference>
<organism evidence="10 11">
    <name type="scientific">Lacrimispora algidixylanolytica</name>
    <dbReference type="NCBI Taxonomy" id="94868"/>
    <lineage>
        <taxon>Bacteria</taxon>
        <taxon>Bacillati</taxon>
        <taxon>Bacillota</taxon>
        <taxon>Clostridia</taxon>
        <taxon>Lachnospirales</taxon>
        <taxon>Lachnospiraceae</taxon>
        <taxon>Lacrimispora</taxon>
    </lineage>
</organism>
<dbReference type="OrthoDB" id="9809318at2"/>
<keyword evidence="4" id="KW-0010">Activator</keyword>
<dbReference type="AlphaFoldDB" id="A0A419STL0"/>
<gene>
    <name evidence="10" type="ORF">BET01_09880</name>
</gene>
<evidence type="ECO:0000256" key="6">
    <source>
        <dbReference type="ARBA" id="ARBA00037164"/>
    </source>
</evidence>
<comment type="caution">
    <text evidence="10">The sequence shown here is derived from an EMBL/GenBank/DDBJ whole genome shotgun (WGS) entry which is preliminary data.</text>
</comment>
<keyword evidence="11" id="KW-1185">Reference proteome</keyword>
<comment type="function">
    <text evidence="5">May play the central regulatory role in sporulation. It may be an element of the effector pathway responsible for the activation of sporulation genes in response to nutritional stress. Spo0A may act in concert with spo0H (a sigma factor) to control the expression of some genes that are critical to the sporulation process.</text>
</comment>
<dbReference type="InterPro" id="IPR046947">
    <property type="entry name" value="LytR-like"/>
</dbReference>
<dbReference type="PROSITE" id="PS50930">
    <property type="entry name" value="HTH_LYTTR"/>
    <property type="match status" value="1"/>
</dbReference>
<keyword evidence="3" id="KW-0902">Two-component regulatory system</keyword>
<feature type="domain" description="Response regulatory" evidence="8">
    <location>
        <begin position="3"/>
        <end position="126"/>
    </location>
</feature>
<protein>
    <recommendedName>
        <fullName evidence="1">Stage 0 sporulation protein A homolog</fullName>
    </recommendedName>
</protein>
<dbReference type="PANTHER" id="PTHR37299">
    <property type="entry name" value="TRANSCRIPTIONAL REGULATOR-RELATED"/>
    <property type="match status" value="1"/>
</dbReference>
<reference evidence="10 11" key="1">
    <citation type="submission" date="2016-08" db="EMBL/GenBank/DDBJ databases">
        <title>A new outlook on sporulation: Clostridium algidixylanolyticum.</title>
        <authorList>
            <person name="Poppleton D.I."/>
            <person name="Gribaldo S."/>
        </authorList>
    </citation>
    <scope>NUCLEOTIDE SEQUENCE [LARGE SCALE GENOMIC DNA]</scope>
    <source>
        <strain evidence="10 11">SPL73</strain>
    </source>
</reference>
<evidence type="ECO:0000256" key="4">
    <source>
        <dbReference type="ARBA" id="ARBA00023159"/>
    </source>
</evidence>
<evidence type="ECO:0000259" key="9">
    <source>
        <dbReference type="PROSITE" id="PS50930"/>
    </source>
</evidence>
<evidence type="ECO:0000256" key="5">
    <source>
        <dbReference type="ARBA" id="ARBA00024867"/>
    </source>
</evidence>
<evidence type="ECO:0000256" key="7">
    <source>
        <dbReference type="PROSITE-ProRule" id="PRU00169"/>
    </source>
</evidence>
<dbReference type="PROSITE" id="PS50110">
    <property type="entry name" value="RESPONSE_REGULATORY"/>
    <property type="match status" value="1"/>
</dbReference>
<dbReference type="Gene3D" id="3.40.50.2300">
    <property type="match status" value="1"/>
</dbReference>
<evidence type="ECO:0000256" key="1">
    <source>
        <dbReference type="ARBA" id="ARBA00018672"/>
    </source>
</evidence>
<feature type="domain" description="HTH LytTR-type" evidence="9">
    <location>
        <begin position="143"/>
        <end position="245"/>
    </location>
</feature>
<dbReference type="InterPro" id="IPR007492">
    <property type="entry name" value="LytTR_DNA-bd_dom"/>
</dbReference>
<evidence type="ECO:0000313" key="10">
    <source>
        <dbReference type="EMBL" id="RKD28524.1"/>
    </source>
</evidence>
<proteinExistence type="predicted"/>
<dbReference type="Gene3D" id="2.40.50.1020">
    <property type="entry name" value="LytTr DNA-binding domain"/>
    <property type="match status" value="1"/>
</dbReference>
<dbReference type="SUPFAM" id="SSF52172">
    <property type="entry name" value="CheY-like"/>
    <property type="match status" value="1"/>
</dbReference>
<dbReference type="PANTHER" id="PTHR37299:SF3">
    <property type="entry name" value="STAGE 0 SPORULATION PROTEIN A HOMOLOG"/>
    <property type="match status" value="1"/>
</dbReference>
<dbReference type="SMART" id="SM00850">
    <property type="entry name" value="LytTR"/>
    <property type="match status" value="1"/>
</dbReference>
<dbReference type="GO" id="GO:0003677">
    <property type="term" value="F:DNA binding"/>
    <property type="evidence" value="ECO:0007669"/>
    <property type="project" value="InterPro"/>
</dbReference>
<dbReference type="RefSeq" id="WP_120198484.1">
    <property type="nucleotide sequence ID" value="NZ_MCIA01000034.1"/>
</dbReference>
<comment type="function">
    <text evidence="6">Required for high-level post-exponential phase expression of a series of secreted proteins.</text>
</comment>
<evidence type="ECO:0000256" key="3">
    <source>
        <dbReference type="ARBA" id="ARBA00023012"/>
    </source>
</evidence>
<keyword evidence="7" id="KW-0597">Phosphoprotein</keyword>
<dbReference type="InterPro" id="IPR011006">
    <property type="entry name" value="CheY-like_superfamily"/>
</dbReference>
<dbReference type="CDD" id="cd17533">
    <property type="entry name" value="REC_LytTR_AgrA-like"/>
    <property type="match status" value="1"/>
</dbReference>
<dbReference type="Pfam" id="PF04397">
    <property type="entry name" value="LytTR"/>
    <property type="match status" value="1"/>
</dbReference>
<feature type="modified residue" description="4-aspartylphosphate" evidence="7">
    <location>
        <position position="60"/>
    </location>
</feature>
<dbReference type="EMBL" id="MCIA01000034">
    <property type="protein sequence ID" value="RKD28524.1"/>
    <property type="molecule type" value="Genomic_DNA"/>
</dbReference>
<name>A0A419STL0_9FIRM</name>
<evidence type="ECO:0000256" key="2">
    <source>
        <dbReference type="ARBA" id="ARBA00022490"/>
    </source>
</evidence>
<evidence type="ECO:0000259" key="8">
    <source>
        <dbReference type="PROSITE" id="PS50110"/>
    </source>
</evidence>